<dbReference type="RefSeq" id="WP_179905604.1">
    <property type="nucleotide sequence ID" value="NZ_JACBXS010000012.1"/>
</dbReference>
<dbReference type="NCBIfam" id="TIGR01409">
    <property type="entry name" value="TAT_signal_seq"/>
    <property type="match status" value="1"/>
</dbReference>
<feature type="chain" id="PRO_5031203234" evidence="6">
    <location>
        <begin position="24"/>
        <end position="364"/>
    </location>
</feature>
<dbReference type="InterPro" id="IPR018389">
    <property type="entry name" value="DctP_fam"/>
</dbReference>
<dbReference type="GO" id="GO:0055085">
    <property type="term" value="P:transmembrane transport"/>
    <property type="evidence" value="ECO:0007669"/>
    <property type="project" value="InterPro"/>
</dbReference>
<dbReference type="Pfam" id="PF03480">
    <property type="entry name" value="DctP"/>
    <property type="match status" value="1"/>
</dbReference>
<dbReference type="PANTHER" id="PTHR33376:SF5">
    <property type="entry name" value="EXTRACYTOPLASMIC SOLUTE RECEPTOR PROTEIN"/>
    <property type="match status" value="1"/>
</dbReference>
<dbReference type="GO" id="GO:0031317">
    <property type="term" value="C:tripartite ATP-independent periplasmic transporter complex"/>
    <property type="evidence" value="ECO:0007669"/>
    <property type="project" value="InterPro"/>
</dbReference>
<dbReference type="InterPro" id="IPR038404">
    <property type="entry name" value="TRAP_DctP_sf"/>
</dbReference>
<organism evidence="7 8">
    <name type="scientific">Rhabdonatronobacter sediminivivens</name>
    <dbReference type="NCBI Taxonomy" id="2743469"/>
    <lineage>
        <taxon>Bacteria</taxon>
        <taxon>Pseudomonadati</taxon>
        <taxon>Pseudomonadota</taxon>
        <taxon>Alphaproteobacteria</taxon>
        <taxon>Rhodobacterales</taxon>
        <taxon>Paracoccaceae</taxon>
        <taxon>Rhabdonatronobacter</taxon>
    </lineage>
</organism>
<evidence type="ECO:0000313" key="8">
    <source>
        <dbReference type="Proteomes" id="UP000529417"/>
    </source>
</evidence>
<evidence type="ECO:0000256" key="4">
    <source>
        <dbReference type="PIRSR" id="PIRSR039026-1"/>
    </source>
</evidence>
<keyword evidence="8" id="KW-1185">Reference proteome</keyword>
<evidence type="ECO:0000256" key="5">
    <source>
        <dbReference type="PIRSR" id="PIRSR039026-2"/>
    </source>
</evidence>
<name>A0A7Z0HYZ8_9RHOB</name>
<dbReference type="GO" id="GO:0042597">
    <property type="term" value="C:periplasmic space"/>
    <property type="evidence" value="ECO:0007669"/>
    <property type="project" value="UniProtKB-SubCell"/>
</dbReference>
<evidence type="ECO:0000256" key="3">
    <source>
        <dbReference type="ARBA" id="ARBA00022764"/>
    </source>
</evidence>
<proteinExistence type="predicted"/>
<keyword evidence="3" id="KW-0574">Periplasm</keyword>
<protein>
    <submittedName>
        <fullName evidence="7">TRAP transporter substrate-binding protein</fullName>
    </submittedName>
</protein>
<dbReference type="AlphaFoldDB" id="A0A7Z0HYZ8"/>
<evidence type="ECO:0000313" key="7">
    <source>
        <dbReference type="EMBL" id="NYS24903.1"/>
    </source>
</evidence>
<comment type="subcellular location">
    <subcellularLocation>
        <location evidence="1">Periplasm</location>
    </subcellularLocation>
</comment>
<reference evidence="7 8" key="1">
    <citation type="journal article" date="2000" name="Arch. Microbiol.">
        <title>Rhodobaca bogoriensis gen. nov. and sp. nov., an alkaliphilic purple nonsulfur bacterium from African Rift Valley soda lakes.</title>
        <authorList>
            <person name="Milford A.D."/>
            <person name="Achenbach L.A."/>
            <person name="Jung D.O."/>
            <person name="Madigan M.T."/>
        </authorList>
    </citation>
    <scope>NUCLEOTIDE SEQUENCE [LARGE SCALE GENOMIC DNA]</scope>
    <source>
        <strain evidence="7 8">2376</strain>
    </source>
</reference>
<feature type="binding site" evidence="5">
    <location>
        <position position="214"/>
    </location>
    <ligand>
        <name>substrate</name>
    </ligand>
</feature>
<dbReference type="InterPro" id="IPR019546">
    <property type="entry name" value="TAT_signal_bac_arc"/>
</dbReference>
<dbReference type="GO" id="GO:0046872">
    <property type="term" value="F:metal ion binding"/>
    <property type="evidence" value="ECO:0007669"/>
    <property type="project" value="UniProtKB-KW"/>
</dbReference>
<feature type="binding site" evidence="5">
    <location>
        <position position="240"/>
    </location>
    <ligand>
        <name>substrate</name>
    </ligand>
</feature>
<dbReference type="PANTHER" id="PTHR33376">
    <property type="match status" value="1"/>
</dbReference>
<dbReference type="InterPro" id="IPR006311">
    <property type="entry name" value="TAT_signal"/>
</dbReference>
<evidence type="ECO:0000256" key="1">
    <source>
        <dbReference type="ARBA" id="ARBA00004418"/>
    </source>
</evidence>
<dbReference type="InterPro" id="IPR026289">
    <property type="entry name" value="SBP_TakP-like"/>
</dbReference>
<dbReference type="Gene3D" id="3.40.190.10">
    <property type="entry name" value="Periplasmic binding protein-like II"/>
    <property type="match status" value="1"/>
</dbReference>
<dbReference type="PIRSF" id="PIRSF039026">
    <property type="entry name" value="SiaP"/>
    <property type="match status" value="1"/>
</dbReference>
<dbReference type="Gene3D" id="3.40.190.170">
    <property type="entry name" value="Bacterial extracellular solute-binding protein, family 7"/>
    <property type="match status" value="1"/>
</dbReference>
<keyword evidence="2 6" id="KW-0732">Signal</keyword>
<sequence>MDRRSFLKTSAIGGSAVAASSLAAPAVAQGRTPMVIVSTWPRDFPGLGTSAQRLAVLIEEATDGAIAPEYYAAGERVGAFDVFDEVAAGNAQAFHAADYYWQGVHPSFSYVCSVPFGLTALEQNAFMHYMGGQELWDELADDYGLKGWLAGNTGCQPGGWFNREINSPEDLRGLRMRIPGIGGSMMSQLGVSVVSLPGGQIYENLVSGAIDATEWVGPWNDYFLNLHQAARYYYNPGAQEPGPALSLTMNKSWLTSLPSWQQRAIQACCHMENDRMMAEYNANNGRYLDMLIRDHGIQMREFNDEVFEAFGEASEAVFDEIRQHSDLANRMHEAFVTARAEVGRWLSISEQEFAFKRNRVLGID</sequence>
<feature type="signal peptide" evidence="6">
    <location>
        <begin position="1"/>
        <end position="23"/>
    </location>
</feature>
<gene>
    <name evidence="7" type="ORF">HUK65_07835</name>
</gene>
<accession>A0A7Z0HYZ8</accession>
<feature type="binding site" evidence="4">
    <location>
        <position position="156"/>
    </location>
    <ligand>
        <name>substrate</name>
    </ligand>
</feature>
<comment type="caution">
    <text evidence="7">The sequence shown here is derived from an EMBL/GenBank/DDBJ whole genome shotgun (WGS) entry which is preliminary data.</text>
</comment>
<evidence type="ECO:0000256" key="6">
    <source>
        <dbReference type="SAM" id="SignalP"/>
    </source>
</evidence>
<evidence type="ECO:0000256" key="2">
    <source>
        <dbReference type="ARBA" id="ARBA00022729"/>
    </source>
</evidence>
<dbReference type="CDD" id="cd13604">
    <property type="entry name" value="PBP2_TRAP_ketoacid_lactate_like"/>
    <property type="match status" value="1"/>
</dbReference>
<feature type="binding site" evidence="5">
    <location>
        <position position="215"/>
    </location>
    <ligand>
        <name>Na(+)</name>
        <dbReference type="ChEBI" id="CHEBI:29101"/>
    </ligand>
</feature>
<feature type="binding site" evidence="4">
    <location>
        <position position="177"/>
    </location>
    <ligand>
        <name>substrate</name>
    </ligand>
</feature>
<keyword evidence="5" id="KW-0479">Metal-binding</keyword>
<dbReference type="Proteomes" id="UP000529417">
    <property type="component" value="Unassembled WGS sequence"/>
</dbReference>
<dbReference type="EMBL" id="JACBXS010000012">
    <property type="protein sequence ID" value="NYS24903.1"/>
    <property type="molecule type" value="Genomic_DNA"/>
</dbReference>
<dbReference type="PROSITE" id="PS51318">
    <property type="entry name" value="TAT"/>
    <property type="match status" value="1"/>
</dbReference>